<accession>A0ABT0M8V6</accession>
<reference evidence="1 2" key="1">
    <citation type="submission" date="2022-05" db="EMBL/GenBank/DDBJ databases">
        <title>Sporolactobacillus sp nov CPB3-1, isolated from tree bark (Mangifera indica L.).</title>
        <authorList>
            <person name="Phuengjayaem S."/>
            <person name="Tanasupawat S."/>
        </authorList>
    </citation>
    <scope>NUCLEOTIDE SEQUENCE [LARGE SCALE GENOMIC DNA]</scope>
    <source>
        <strain evidence="1 2">CPB3-1</strain>
    </source>
</reference>
<proteinExistence type="predicted"/>
<gene>
    <name evidence="1" type="ORF">M3N64_02240</name>
</gene>
<dbReference type="RefSeq" id="WP_249096721.1">
    <property type="nucleotide sequence ID" value="NZ_JAMAST010000001.1"/>
</dbReference>
<name>A0ABT0M8V6_9BACL</name>
<organism evidence="1 2">
    <name type="scientific">Sporolactobacillus mangiferae</name>
    <dbReference type="NCBI Taxonomy" id="2940498"/>
    <lineage>
        <taxon>Bacteria</taxon>
        <taxon>Bacillati</taxon>
        <taxon>Bacillota</taxon>
        <taxon>Bacilli</taxon>
        <taxon>Bacillales</taxon>
        <taxon>Sporolactobacillaceae</taxon>
        <taxon>Sporolactobacillus</taxon>
    </lineage>
</organism>
<dbReference type="EMBL" id="JAMAST010000001">
    <property type="protein sequence ID" value="MCL1630775.1"/>
    <property type="molecule type" value="Genomic_DNA"/>
</dbReference>
<comment type="caution">
    <text evidence="1">The sequence shown here is derived from an EMBL/GenBank/DDBJ whole genome shotgun (WGS) entry which is preliminary data.</text>
</comment>
<protein>
    <submittedName>
        <fullName evidence="1">Uncharacterized protein</fullName>
    </submittedName>
</protein>
<sequence>MIQVPSAISDKTKEEIERGVHGQDADTVYEALEGVFSTLILKFQRIYSKRI</sequence>
<keyword evidence="2" id="KW-1185">Reference proteome</keyword>
<evidence type="ECO:0000313" key="2">
    <source>
        <dbReference type="Proteomes" id="UP001203004"/>
    </source>
</evidence>
<dbReference type="Proteomes" id="UP001203004">
    <property type="component" value="Unassembled WGS sequence"/>
</dbReference>
<evidence type="ECO:0000313" key="1">
    <source>
        <dbReference type="EMBL" id="MCL1630775.1"/>
    </source>
</evidence>